<evidence type="ECO:0000313" key="1">
    <source>
        <dbReference type="EMBL" id="ARQ06038.1"/>
    </source>
</evidence>
<accession>A0A1W7A8Y6</accession>
<dbReference type="PROSITE" id="PS51197">
    <property type="entry name" value="HTH_RRF2_2"/>
    <property type="match status" value="1"/>
</dbReference>
<dbReference type="GO" id="GO:0003700">
    <property type="term" value="F:DNA-binding transcription factor activity"/>
    <property type="evidence" value="ECO:0007669"/>
    <property type="project" value="TreeGrafter"/>
</dbReference>
<dbReference type="PANTHER" id="PTHR33221">
    <property type="entry name" value="WINGED HELIX-TURN-HELIX TRANSCRIPTIONAL REGULATOR, RRF2 FAMILY"/>
    <property type="match status" value="1"/>
</dbReference>
<dbReference type="Gene3D" id="1.10.10.10">
    <property type="entry name" value="Winged helix-like DNA-binding domain superfamily/Winged helix DNA-binding domain"/>
    <property type="match status" value="1"/>
</dbReference>
<protein>
    <submittedName>
        <fullName evidence="1">HTH-type transcriptional regulator YwnA</fullName>
    </submittedName>
</protein>
<dbReference type="GO" id="GO:0005829">
    <property type="term" value="C:cytosol"/>
    <property type="evidence" value="ECO:0007669"/>
    <property type="project" value="TreeGrafter"/>
</dbReference>
<organism evidence="1 2">
    <name type="scientific">Macrococcoides canis</name>
    <dbReference type="NCBI Taxonomy" id="1855823"/>
    <lineage>
        <taxon>Bacteria</taxon>
        <taxon>Bacillati</taxon>
        <taxon>Bacillota</taxon>
        <taxon>Bacilli</taxon>
        <taxon>Bacillales</taxon>
        <taxon>Staphylococcaceae</taxon>
        <taxon>Macrococcoides</taxon>
    </lineage>
</organism>
<gene>
    <name evidence="1" type="primary">ywnA</name>
    <name evidence="1" type="ORF">MCCS_03700</name>
</gene>
<dbReference type="SUPFAM" id="SSF46785">
    <property type="entry name" value="Winged helix' DNA-binding domain"/>
    <property type="match status" value="1"/>
</dbReference>
<dbReference type="Proteomes" id="UP000194154">
    <property type="component" value="Chromosome"/>
</dbReference>
<dbReference type="STRING" id="1855823.MCCS_03700"/>
<dbReference type="OrthoDB" id="213028at2"/>
<evidence type="ECO:0000313" key="2">
    <source>
        <dbReference type="Proteomes" id="UP000194154"/>
    </source>
</evidence>
<name>A0A1W7A8Y6_9STAP</name>
<dbReference type="GeneID" id="35294520"/>
<dbReference type="InterPro" id="IPR000944">
    <property type="entry name" value="Tscrpt_reg_Rrf2"/>
</dbReference>
<dbReference type="KEGG" id="mcak:MCCS_03700"/>
<proteinExistence type="predicted"/>
<dbReference type="AlphaFoldDB" id="A0A1W7A8Y6"/>
<dbReference type="InterPro" id="IPR036388">
    <property type="entry name" value="WH-like_DNA-bd_sf"/>
</dbReference>
<keyword evidence="2" id="KW-1185">Reference proteome</keyword>
<dbReference type="PANTHER" id="PTHR33221:SF15">
    <property type="entry name" value="HTH-TYPE TRANSCRIPTIONAL REGULATOR YWGB-RELATED"/>
    <property type="match status" value="1"/>
</dbReference>
<dbReference type="InterPro" id="IPR036390">
    <property type="entry name" value="WH_DNA-bd_sf"/>
</dbReference>
<reference evidence="1 2" key="1">
    <citation type="journal article" date="2017" name="Int. J. Syst. Evol. Microbiol.">
        <title>Macrococcus canis sp. nov., a skin bacterium associated with infections in dogs.</title>
        <authorList>
            <person name="Gobeli Brawand S."/>
            <person name="Cotting K."/>
            <person name="Gomez-Sanz E."/>
            <person name="Collaud A."/>
            <person name="Thomann A."/>
            <person name="Brodard I."/>
            <person name="Rodriguez-Campos S."/>
            <person name="Strauss C."/>
            <person name="Perreten V."/>
        </authorList>
    </citation>
    <scope>NUCLEOTIDE SEQUENCE [LARGE SCALE GENOMIC DNA]</scope>
    <source>
        <strain evidence="1 2">KM45013</strain>
    </source>
</reference>
<dbReference type="Pfam" id="PF02082">
    <property type="entry name" value="Rrf2"/>
    <property type="match status" value="1"/>
</dbReference>
<dbReference type="EMBL" id="CP021059">
    <property type="protein sequence ID" value="ARQ06038.1"/>
    <property type="molecule type" value="Genomic_DNA"/>
</dbReference>
<dbReference type="RefSeq" id="WP_086041729.1">
    <property type="nucleotide sequence ID" value="NZ_CBCRZA010000003.1"/>
</dbReference>
<sequence>MDIKFSVALHIMVMISESTEVQNSDTLANSVNTNPSYIRKITALLKKAGLIESTQGKSGMSLLKSSREIDLLEIYQAVHPKEVKLLNVHTDVNPECPVAQNIEAVLNPIFTDAEQQLFQSLKARTLEDVIKQMKENHNESHSNQTI</sequence>